<keyword evidence="1" id="KW-0472">Membrane</keyword>
<dbReference type="Proteomes" id="UP000299102">
    <property type="component" value="Unassembled WGS sequence"/>
</dbReference>
<dbReference type="AlphaFoldDB" id="A0A4C1Z0D9"/>
<protein>
    <submittedName>
        <fullName evidence="2">Uncharacterized protein</fullName>
    </submittedName>
</protein>
<proteinExistence type="predicted"/>
<dbReference type="EMBL" id="BGZK01001445">
    <property type="protein sequence ID" value="GBP80077.1"/>
    <property type="molecule type" value="Genomic_DNA"/>
</dbReference>
<evidence type="ECO:0000313" key="3">
    <source>
        <dbReference type="Proteomes" id="UP000299102"/>
    </source>
</evidence>
<name>A0A4C1Z0D9_EUMVA</name>
<keyword evidence="1" id="KW-0812">Transmembrane</keyword>
<sequence length="100" mass="11589">MILGRDKRNAPAADSYDCGRLEPLSDCVLLTRTRTDRRRRYRHFYHSLCAAAVSLLLGRIGRWSGRERSLVPRSRSHARLRRNATMSYAFSYVQSAFIDL</sequence>
<evidence type="ECO:0000256" key="1">
    <source>
        <dbReference type="SAM" id="Phobius"/>
    </source>
</evidence>
<gene>
    <name evidence="2" type="ORF">EVAR_22000_1</name>
</gene>
<keyword evidence="3" id="KW-1185">Reference proteome</keyword>
<dbReference type="OrthoDB" id="7510738at2759"/>
<organism evidence="2 3">
    <name type="scientific">Eumeta variegata</name>
    <name type="common">Bagworm moth</name>
    <name type="synonym">Eumeta japonica</name>
    <dbReference type="NCBI Taxonomy" id="151549"/>
    <lineage>
        <taxon>Eukaryota</taxon>
        <taxon>Metazoa</taxon>
        <taxon>Ecdysozoa</taxon>
        <taxon>Arthropoda</taxon>
        <taxon>Hexapoda</taxon>
        <taxon>Insecta</taxon>
        <taxon>Pterygota</taxon>
        <taxon>Neoptera</taxon>
        <taxon>Endopterygota</taxon>
        <taxon>Lepidoptera</taxon>
        <taxon>Glossata</taxon>
        <taxon>Ditrysia</taxon>
        <taxon>Tineoidea</taxon>
        <taxon>Psychidae</taxon>
        <taxon>Oiketicinae</taxon>
        <taxon>Eumeta</taxon>
    </lineage>
</organism>
<evidence type="ECO:0000313" key="2">
    <source>
        <dbReference type="EMBL" id="GBP80077.1"/>
    </source>
</evidence>
<feature type="transmembrane region" description="Helical" evidence="1">
    <location>
        <begin position="44"/>
        <end position="61"/>
    </location>
</feature>
<comment type="caution">
    <text evidence="2">The sequence shown here is derived from an EMBL/GenBank/DDBJ whole genome shotgun (WGS) entry which is preliminary data.</text>
</comment>
<reference evidence="2 3" key="1">
    <citation type="journal article" date="2019" name="Commun. Biol.">
        <title>The bagworm genome reveals a unique fibroin gene that provides high tensile strength.</title>
        <authorList>
            <person name="Kono N."/>
            <person name="Nakamura H."/>
            <person name="Ohtoshi R."/>
            <person name="Tomita M."/>
            <person name="Numata K."/>
            <person name="Arakawa K."/>
        </authorList>
    </citation>
    <scope>NUCLEOTIDE SEQUENCE [LARGE SCALE GENOMIC DNA]</scope>
</reference>
<accession>A0A4C1Z0D9</accession>
<keyword evidence="1" id="KW-1133">Transmembrane helix</keyword>